<organism evidence="3 4">
    <name type="scientific">Trypanosoma rangeli</name>
    <dbReference type="NCBI Taxonomy" id="5698"/>
    <lineage>
        <taxon>Eukaryota</taxon>
        <taxon>Discoba</taxon>
        <taxon>Euglenozoa</taxon>
        <taxon>Kinetoplastea</taxon>
        <taxon>Metakinetoplastina</taxon>
        <taxon>Trypanosomatida</taxon>
        <taxon>Trypanosomatidae</taxon>
        <taxon>Trypanosoma</taxon>
        <taxon>Herpetosoma</taxon>
    </lineage>
</organism>
<feature type="region of interest" description="Disordered" evidence="1">
    <location>
        <begin position="116"/>
        <end position="152"/>
    </location>
</feature>
<proteinExistence type="predicted"/>
<feature type="domain" description="BRCT" evidence="2">
    <location>
        <begin position="623"/>
        <end position="648"/>
    </location>
</feature>
<feature type="region of interest" description="Disordered" evidence="1">
    <location>
        <begin position="663"/>
        <end position="746"/>
    </location>
</feature>
<dbReference type="AlphaFoldDB" id="A0A422NL43"/>
<dbReference type="SMART" id="SM00292">
    <property type="entry name" value="BRCT"/>
    <property type="match status" value="3"/>
</dbReference>
<gene>
    <name evidence="3" type="ORF">TraAM80_04074</name>
</gene>
<feature type="region of interest" description="Disordered" evidence="1">
    <location>
        <begin position="433"/>
        <end position="461"/>
    </location>
</feature>
<reference evidence="3 4" key="1">
    <citation type="journal article" date="2018" name="BMC Genomics">
        <title>Genomic comparison of Trypanosoma conorhini and Trypanosoma rangeli to Trypanosoma cruzi strains of high and low virulence.</title>
        <authorList>
            <person name="Bradwell K.R."/>
            <person name="Koparde V.N."/>
            <person name="Matveyev A.V."/>
            <person name="Serrano M.G."/>
            <person name="Alves J.M."/>
            <person name="Parikh H."/>
            <person name="Huang B."/>
            <person name="Lee V."/>
            <person name="Espinosa-Alvarez O."/>
            <person name="Ortiz P.A."/>
            <person name="Costa-Martins A.G."/>
            <person name="Teixeira M.M."/>
            <person name="Buck G.A."/>
        </authorList>
    </citation>
    <scope>NUCLEOTIDE SEQUENCE [LARGE SCALE GENOMIC DNA]</scope>
    <source>
        <strain evidence="3 4">AM80</strain>
    </source>
</reference>
<feature type="compositionally biased region" description="Low complexity" evidence="1">
    <location>
        <begin position="730"/>
        <end position="746"/>
    </location>
</feature>
<sequence length="746" mass="80299">MVLSPASSSLLTPSAAPFGGVRVFLHIRENTIGAGGSRMKHYAKKALRKLGATLTLSENTADLIVFHCGNESLLENAIAHGKIIVAPAYLQECAKCMERLSTEAFLVHPRLGHAQGTEDAAVGDNAAGRDEETEEEQCPQAELPPKRTSMGLSTIPYLDDVAEDERKHAAGGRVAGFEVQSRATTRQVAAPAVVEDDSTDEGNRTGGPFLYVGALDAPCAEEAASTVAVATSSSSTVTAKRGRRNFTDGPPAVRRKRGQCIFDSVGGEHSDGVLSKRTSKLQKRTTASATNDGTTEPTMAFTDARLITLLVTAEPGVKHDIHSGASHVRHPTTLSQLRIAVAGEDECEIQFLCDVVEQLGGIFVPRVFGRVRKPTHLVLGGRGELTPMVLLAKALGIPVLTPQWLYDAISLGEFPKIISAHLHPMYSSNVRLSSTLSGRKEEGDKEKKEEQSGGMPMQMPRKDPSIENTLIGMLQQDVGPNYRPIFLGMVFAFVSHSPLVHAYQFTELVRILGGFVSRSSLSLNLSVLVDLGYGAPLSQEEGVEGTCEEEQGDVSRAAGVRKRKLRRRVVRGAEGEGAAVETQSIPMTYQTALSDGGSVTRPTSHDVLQRLMTQRRQRDLPVIPVVSVEWIIQCILLGEATETTPFEVSLSLQEHLGAVEVDQSSETKETANSNKAVACTPPRQTRCLGNNSTREGSGGRGRVSWQTPVVTSPFAKTSEGPSSAMKRAEQQLSTQQLLLSLESDEE</sequence>
<evidence type="ECO:0000256" key="1">
    <source>
        <dbReference type="SAM" id="MobiDB-lite"/>
    </source>
</evidence>
<dbReference type="OrthoDB" id="244235at2759"/>
<feature type="domain" description="BRCT" evidence="2">
    <location>
        <begin position="329"/>
        <end position="409"/>
    </location>
</feature>
<dbReference type="InterPro" id="IPR001357">
    <property type="entry name" value="BRCT_dom"/>
</dbReference>
<dbReference type="GeneID" id="40328007"/>
<feature type="compositionally biased region" description="Polar residues" evidence="1">
    <location>
        <begin position="284"/>
        <end position="297"/>
    </location>
</feature>
<accession>A0A422NL43</accession>
<dbReference type="CDD" id="cd00027">
    <property type="entry name" value="BRCT"/>
    <property type="match status" value="1"/>
</dbReference>
<protein>
    <recommendedName>
        <fullName evidence="2">BRCT domain-containing protein</fullName>
    </recommendedName>
</protein>
<dbReference type="RefSeq" id="XP_029239111.1">
    <property type="nucleotide sequence ID" value="XM_029381018.1"/>
</dbReference>
<dbReference type="Pfam" id="PF00533">
    <property type="entry name" value="BRCT"/>
    <property type="match status" value="1"/>
</dbReference>
<dbReference type="Proteomes" id="UP000283634">
    <property type="component" value="Unassembled WGS sequence"/>
</dbReference>
<dbReference type="PROSITE" id="PS50172">
    <property type="entry name" value="BRCT"/>
    <property type="match status" value="3"/>
</dbReference>
<name>A0A422NL43_TRYRA</name>
<evidence type="ECO:0000313" key="4">
    <source>
        <dbReference type="Proteomes" id="UP000283634"/>
    </source>
</evidence>
<dbReference type="Gene3D" id="3.40.50.10190">
    <property type="entry name" value="BRCT domain"/>
    <property type="match status" value="2"/>
</dbReference>
<feature type="domain" description="BRCT" evidence="2">
    <location>
        <begin position="13"/>
        <end position="107"/>
    </location>
</feature>
<dbReference type="OMA" id="IVFHCGN"/>
<evidence type="ECO:0000313" key="3">
    <source>
        <dbReference type="EMBL" id="RNF06183.1"/>
    </source>
</evidence>
<feature type="region of interest" description="Disordered" evidence="1">
    <location>
        <begin position="267"/>
        <end position="297"/>
    </location>
</feature>
<dbReference type="EMBL" id="MKGL01000115">
    <property type="protein sequence ID" value="RNF06183.1"/>
    <property type="molecule type" value="Genomic_DNA"/>
</dbReference>
<dbReference type="SUPFAM" id="SSF52113">
    <property type="entry name" value="BRCT domain"/>
    <property type="match status" value="3"/>
</dbReference>
<comment type="caution">
    <text evidence="3">The sequence shown here is derived from an EMBL/GenBank/DDBJ whole genome shotgun (WGS) entry which is preliminary data.</text>
</comment>
<dbReference type="InterPro" id="IPR036420">
    <property type="entry name" value="BRCT_dom_sf"/>
</dbReference>
<evidence type="ECO:0000259" key="2">
    <source>
        <dbReference type="PROSITE" id="PS50172"/>
    </source>
</evidence>
<keyword evidence="4" id="KW-1185">Reference proteome</keyword>
<feature type="compositionally biased region" description="Basic and acidic residues" evidence="1">
    <location>
        <begin position="438"/>
        <end position="451"/>
    </location>
</feature>